<gene>
    <name evidence="1" type="ORF">V6N12_007654</name>
</gene>
<evidence type="ECO:0000313" key="1">
    <source>
        <dbReference type="EMBL" id="KAK8569122.1"/>
    </source>
</evidence>
<name>A0ABR2F2G2_9ROSI</name>
<dbReference type="EMBL" id="JBBPBM010000009">
    <property type="protein sequence ID" value="KAK8569122.1"/>
    <property type="molecule type" value="Genomic_DNA"/>
</dbReference>
<keyword evidence="2" id="KW-1185">Reference proteome</keyword>
<sequence length="240" mass="26816">MGCEKGAEVEDVADLHGEDIQKSTVVSKETTVRVVKAWPPPSGVIGSDQEHRFTIANKEPDWRESFLVGQIKAMYNGEVVQEGLVTDGFNVKRWGVVLKVDEETVELKRFDVAKILIQVQKISNIPDCICIVVNGDPCLIKLSTEEFEEEQIFIDGERLARDRFFPILEGHSFSGEEDGRHKVDEDPFSRSDLENNVENIEAQAIRDGLFEVLVISADNSMNSWAAKEVRPNIDNGSVVG</sequence>
<evidence type="ECO:0000313" key="2">
    <source>
        <dbReference type="Proteomes" id="UP001472677"/>
    </source>
</evidence>
<proteinExistence type="predicted"/>
<accession>A0ABR2F2G2</accession>
<dbReference type="Proteomes" id="UP001472677">
    <property type="component" value="Unassembled WGS sequence"/>
</dbReference>
<organism evidence="1 2">
    <name type="scientific">Hibiscus sabdariffa</name>
    <name type="common">roselle</name>
    <dbReference type="NCBI Taxonomy" id="183260"/>
    <lineage>
        <taxon>Eukaryota</taxon>
        <taxon>Viridiplantae</taxon>
        <taxon>Streptophyta</taxon>
        <taxon>Embryophyta</taxon>
        <taxon>Tracheophyta</taxon>
        <taxon>Spermatophyta</taxon>
        <taxon>Magnoliopsida</taxon>
        <taxon>eudicotyledons</taxon>
        <taxon>Gunneridae</taxon>
        <taxon>Pentapetalae</taxon>
        <taxon>rosids</taxon>
        <taxon>malvids</taxon>
        <taxon>Malvales</taxon>
        <taxon>Malvaceae</taxon>
        <taxon>Malvoideae</taxon>
        <taxon>Hibiscus</taxon>
    </lineage>
</organism>
<reference evidence="1 2" key="1">
    <citation type="journal article" date="2024" name="G3 (Bethesda)">
        <title>Genome assembly of Hibiscus sabdariffa L. provides insights into metabolisms of medicinal natural products.</title>
        <authorList>
            <person name="Kim T."/>
        </authorList>
    </citation>
    <scope>NUCLEOTIDE SEQUENCE [LARGE SCALE GENOMIC DNA]</scope>
    <source>
        <strain evidence="1">TK-2024</strain>
        <tissue evidence="1">Old leaves</tissue>
    </source>
</reference>
<comment type="caution">
    <text evidence="1">The sequence shown here is derived from an EMBL/GenBank/DDBJ whole genome shotgun (WGS) entry which is preliminary data.</text>
</comment>
<protein>
    <submittedName>
        <fullName evidence="1">Uncharacterized protein</fullName>
    </submittedName>
</protein>